<accession>A0A8W8IEG9</accession>
<keyword evidence="1 3" id="KW-0547">Nucleotide-binding</keyword>
<dbReference type="InterPro" id="IPR027417">
    <property type="entry name" value="P-loop_NTPase"/>
</dbReference>
<evidence type="ECO:0000256" key="2">
    <source>
        <dbReference type="ARBA" id="ARBA00023134"/>
    </source>
</evidence>
<dbReference type="OMA" id="CADMANI"/>
<dbReference type="GO" id="GO:0003924">
    <property type="term" value="F:GTPase activity"/>
    <property type="evidence" value="ECO:0007669"/>
    <property type="project" value="InterPro"/>
</dbReference>
<dbReference type="GO" id="GO:0005525">
    <property type="term" value="F:GTP binding"/>
    <property type="evidence" value="ECO:0007669"/>
    <property type="project" value="UniProtKB-KW"/>
</dbReference>
<sequence>MGGTCSGASLKNLPKKILIVGNSGAGKTHLLYSWLLGRNDLETVPTDSFNVERIVSGTCVYMMWDLCGCKDFRLKRRQFFHGTDGVVYVIDPTSDSVDAIDDLILVSSDRDLHHLPCLVLISRRNDAKTDWLVQVKDALRSHSGATHVMDVDIEDQKSINDALRQLDRMFDPTNGHQ</sequence>
<evidence type="ECO:0000256" key="4">
    <source>
        <dbReference type="PIRSR" id="PIRSR606689-2"/>
    </source>
</evidence>
<protein>
    <submittedName>
        <fullName evidence="5">Uncharacterized protein</fullName>
    </submittedName>
</protein>
<feature type="binding site" evidence="3">
    <location>
        <position position="68"/>
    </location>
    <ligand>
        <name>GTP</name>
        <dbReference type="ChEBI" id="CHEBI:37565"/>
    </ligand>
</feature>
<dbReference type="InterPro" id="IPR024156">
    <property type="entry name" value="Small_GTPase_ARF"/>
</dbReference>
<proteinExistence type="predicted"/>
<dbReference type="Proteomes" id="UP000005408">
    <property type="component" value="Unassembled WGS sequence"/>
</dbReference>
<dbReference type="OrthoDB" id="6067901at2759"/>
<keyword evidence="6" id="KW-1185">Reference proteome</keyword>
<keyword evidence="4" id="KW-0479">Metal-binding</keyword>
<reference evidence="5" key="1">
    <citation type="submission" date="2022-08" db="UniProtKB">
        <authorList>
            <consortium name="EnsemblMetazoa"/>
        </authorList>
    </citation>
    <scope>IDENTIFICATION</scope>
    <source>
        <strain evidence="5">05x7-T-G4-1.051#20</strain>
    </source>
</reference>
<dbReference type="AlphaFoldDB" id="A0A8W8IEG9"/>
<feature type="binding site" evidence="4">
    <location>
        <position position="28"/>
    </location>
    <ligand>
        <name>Mg(2+)</name>
        <dbReference type="ChEBI" id="CHEBI:18420"/>
    </ligand>
</feature>
<dbReference type="Pfam" id="PF00025">
    <property type="entry name" value="Arf"/>
    <property type="match status" value="1"/>
</dbReference>
<dbReference type="Gene3D" id="3.40.50.300">
    <property type="entry name" value="P-loop containing nucleotide triphosphate hydrolases"/>
    <property type="match status" value="1"/>
</dbReference>
<dbReference type="InterPro" id="IPR006689">
    <property type="entry name" value="Small_GTPase_ARF/SAR"/>
</dbReference>
<keyword evidence="4" id="KW-0460">Magnesium</keyword>
<keyword evidence="2 3" id="KW-0342">GTP-binding</keyword>
<dbReference type="PANTHER" id="PTHR11711">
    <property type="entry name" value="ADP RIBOSYLATION FACTOR-RELATED"/>
    <property type="match status" value="1"/>
</dbReference>
<evidence type="ECO:0000313" key="5">
    <source>
        <dbReference type="EnsemblMetazoa" id="G13595.2:cds"/>
    </source>
</evidence>
<organism evidence="5 6">
    <name type="scientific">Magallana gigas</name>
    <name type="common">Pacific oyster</name>
    <name type="synonym">Crassostrea gigas</name>
    <dbReference type="NCBI Taxonomy" id="29159"/>
    <lineage>
        <taxon>Eukaryota</taxon>
        <taxon>Metazoa</taxon>
        <taxon>Spiralia</taxon>
        <taxon>Lophotrochozoa</taxon>
        <taxon>Mollusca</taxon>
        <taxon>Bivalvia</taxon>
        <taxon>Autobranchia</taxon>
        <taxon>Pteriomorphia</taxon>
        <taxon>Ostreida</taxon>
        <taxon>Ostreoidea</taxon>
        <taxon>Ostreidae</taxon>
        <taxon>Magallana</taxon>
    </lineage>
</organism>
<evidence type="ECO:0000256" key="3">
    <source>
        <dbReference type="PIRSR" id="PIRSR606689-1"/>
    </source>
</evidence>
<dbReference type="GO" id="GO:0046872">
    <property type="term" value="F:metal ion binding"/>
    <property type="evidence" value="ECO:0007669"/>
    <property type="project" value="UniProtKB-KW"/>
</dbReference>
<feature type="binding site" evidence="4">
    <location>
        <position position="46"/>
    </location>
    <ligand>
        <name>Mg(2+)</name>
        <dbReference type="ChEBI" id="CHEBI:18420"/>
    </ligand>
</feature>
<name>A0A8W8IEG9_MAGGI</name>
<dbReference type="SUPFAM" id="SSF52540">
    <property type="entry name" value="P-loop containing nucleoside triphosphate hydrolases"/>
    <property type="match status" value="1"/>
</dbReference>
<dbReference type="EnsemblMetazoa" id="G13595.2">
    <property type="protein sequence ID" value="G13595.2:cds"/>
    <property type="gene ID" value="G13595"/>
</dbReference>
<dbReference type="SMART" id="SM00177">
    <property type="entry name" value="ARF"/>
    <property type="match status" value="1"/>
</dbReference>
<evidence type="ECO:0000313" key="6">
    <source>
        <dbReference type="Proteomes" id="UP000005408"/>
    </source>
</evidence>
<feature type="binding site" evidence="3">
    <location>
        <begin position="21"/>
        <end position="28"/>
    </location>
    <ligand>
        <name>GTP</name>
        <dbReference type="ChEBI" id="CHEBI:37565"/>
    </ligand>
</feature>
<evidence type="ECO:0000256" key="1">
    <source>
        <dbReference type="ARBA" id="ARBA00022741"/>
    </source>
</evidence>